<gene>
    <name evidence="4" type="ORF">ACFQLX_02395</name>
</gene>
<keyword evidence="5" id="KW-1185">Reference proteome</keyword>
<feature type="region of interest" description="Disordered" evidence="1">
    <location>
        <begin position="229"/>
        <end position="253"/>
    </location>
</feature>
<name>A0ABW2GCB4_9ACTN</name>
<evidence type="ECO:0000256" key="1">
    <source>
        <dbReference type="SAM" id="MobiDB-lite"/>
    </source>
</evidence>
<comment type="caution">
    <text evidence="4">The sequence shown here is derived from an EMBL/GenBank/DDBJ whole genome shotgun (WGS) entry which is preliminary data.</text>
</comment>
<sequence>MSEESPKEPRGTGPERRGTLGWTGRTGVPGRAELLGRPFPRGDWGEPAERLSEVYLWVEERAVRTVDWYLRDRRWKRATARVLRAVAGAAAVVAAALPLVDVAGGWTGAAPWGFPALLVAAAALGADRYFGLTAGWMRDVATAQAVQRRLEALQFDWASESVREVLGPAEGTASEAADRCLAVLRRFTEDVTDLVRAETADWMVSFHAGPTTLMTQSLAWIRWPEAGGAPPRFPFPPPGMRPNMPRQRPPEPR</sequence>
<keyword evidence="2" id="KW-0472">Membrane</keyword>
<dbReference type="NCBIfam" id="NF033633">
    <property type="entry name" value="SLATT_2"/>
    <property type="match status" value="1"/>
</dbReference>
<evidence type="ECO:0000259" key="3">
    <source>
        <dbReference type="Pfam" id="PF18183"/>
    </source>
</evidence>
<accession>A0ABW2GCB4</accession>
<feature type="transmembrane region" description="Helical" evidence="2">
    <location>
        <begin position="82"/>
        <end position="100"/>
    </location>
</feature>
<protein>
    <submittedName>
        <fullName evidence="4">SLATT domain-containing protein</fullName>
    </submittedName>
</protein>
<feature type="domain" description="SMODS and SLOG-associating 2TM effector" evidence="3">
    <location>
        <begin position="34"/>
        <end position="219"/>
    </location>
</feature>
<feature type="compositionally biased region" description="Basic and acidic residues" evidence="1">
    <location>
        <begin position="1"/>
        <end position="18"/>
    </location>
</feature>
<evidence type="ECO:0000313" key="4">
    <source>
        <dbReference type="EMBL" id="MFC7217026.1"/>
    </source>
</evidence>
<proteinExistence type="predicted"/>
<keyword evidence="2" id="KW-0812">Transmembrane</keyword>
<feature type="region of interest" description="Disordered" evidence="1">
    <location>
        <begin position="1"/>
        <end position="29"/>
    </location>
</feature>
<dbReference type="RefSeq" id="WP_386411373.1">
    <property type="nucleotide sequence ID" value="NZ_JBHSZO010000003.1"/>
</dbReference>
<feature type="compositionally biased region" description="Pro residues" evidence="1">
    <location>
        <begin position="231"/>
        <end position="240"/>
    </location>
</feature>
<dbReference type="InterPro" id="IPR040688">
    <property type="entry name" value="SLATT_2"/>
</dbReference>
<evidence type="ECO:0000256" key="2">
    <source>
        <dbReference type="SAM" id="Phobius"/>
    </source>
</evidence>
<dbReference type="EMBL" id="JBHSZO010000003">
    <property type="protein sequence ID" value="MFC7217026.1"/>
    <property type="molecule type" value="Genomic_DNA"/>
</dbReference>
<dbReference type="Proteomes" id="UP001596413">
    <property type="component" value="Unassembled WGS sequence"/>
</dbReference>
<reference evidence="5" key="1">
    <citation type="journal article" date="2019" name="Int. J. Syst. Evol. Microbiol.">
        <title>The Global Catalogue of Microorganisms (GCM) 10K type strain sequencing project: providing services to taxonomists for standard genome sequencing and annotation.</title>
        <authorList>
            <consortium name="The Broad Institute Genomics Platform"/>
            <consortium name="The Broad Institute Genome Sequencing Center for Infectious Disease"/>
            <person name="Wu L."/>
            <person name="Ma J."/>
        </authorList>
    </citation>
    <scope>NUCLEOTIDE SEQUENCE [LARGE SCALE GENOMIC DNA]</scope>
    <source>
        <strain evidence="5">CGMCC 1.13681</strain>
    </source>
</reference>
<keyword evidence="2" id="KW-1133">Transmembrane helix</keyword>
<evidence type="ECO:0000313" key="5">
    <source>
        <dbReference type="Proteomes" id="UP001596413"/>
    </source>
</evidence>
<dbReference type="Pfam" id="PF18183">
    <property type="entry name" value="SLATT_2"/>
    <property type="match status" value="1"/>
</dbReference>
<organism evidence="4 5">
    <name type="scientific">Streptomyces polyrhachis</name>
    <dbReference type="NCBI Taxonomy" id="1282885"/>
    <lineage>
        <taxon>Bacteria</taxon>
        <taxon>Bacillati</taxon>
        <taxon>Actinomycetota</taxon>
        <taxon>Actinomycetes</taxon>
        <taxon>Kitasatosporales</taxon>
        <taxon>Streptomycetaceae</taxon>
        <taxon>Streptomyces</taxon>
    </lineage>
</organism>
<feature type="transmembrane region" description="Helical" evidence="2">
    <location>
        <begin position="112"/>
        <end position="130"/>
    </location>
</feature>